<evidence type="ECO:0000313" key="3">
    <source>
        <dbReference type="Proteomes" id="UP000053257"/>
    </source>
</evidence>
<proteinExistence type="predicted"/>
<feature type="compositionally biased region" description="Low complexity" evidence="1">
    <location>
        <begin position="77"/>
        <end position="98"/>
    </location>
</feature>
<dbReference type="EMBL" id="KN840476">
    <property type="protein sequence ID" value="KIP08644.1"/>
    <property type="molecule type" value="Genomic_DNA"/>
</dbReference>
<sequence>MQHKLVPEAVKDLVHRVHKKTRSSSTSTNASSRRPSLDADLSTDSYYYISERDLPRHHRNTRNGSVSPRSSCRQSIESATESTTSSASSGGPRGRSAAQVPLATVPLNTSKPLVPPPVPPKDTLILPVELDAEIHVAHRRTLSRSPARSGSPNRRNAIYFQSMQPQYDSASKMLFFHDPSAAALTQL</sequence>
<evidence type="ECO:0000313" key="2">
    <source>
        <dbReference type="EMBL" id="KIP08644.1"/>
    </source>
</evidence>
<evidence type="ECO:0000256" key="1">
    <source>
        <dbReference type="SAM" id="MobiDB-lite"/>
    </source>
</evidence>
<reference evidence="2 3" key="1">
    <citation type="journal article" date="2014" name="PLoS Genet.">
        <title>Analysis of the Phlebiopsis gigantea genome, transcriptome and secretome provides insight into its pioneer colonization strategies of wood.</title>
        <authorList>
            <person name="Hori C."/>
            <person name="Ishida T."/>
            <person name="Igarashi K."/>
            <person name="Samejima M."/>
            <person name="Suzuki H."/>
            <person name="Master E."/>
            <person name="Ferreira P."/>
            <person name="Ruiz-Duenas F.J."/>
            <person name="Held B."/>
            <person name="Canessa P."/>
            <person name="Larrondo L.F."/>
            <person name="Schmoll M."/>
            <person name="Druzhinina I.S."/>
            <person name="Kubicek C.P."/>
            <person name="Gaskell J.A."/>
            <person name="Kersten P."/>
            <person name="St John F."/>
            <person name="Glasner J."/>
            <person name="Sabat G."/>
            <person name="Splinter BonDurant S."/>
            <person name="Syed K."/>
            <person name="Yadav J."/>
            <person name="Mgbeahuruike A.C."/>
            <person name="Kovalchuk A."/>
            <person name="Asiegbu F.O."/>
            <person name="Lackner G."/>
            <person name="Hoffmeister D."/>
            <person name="Rencoret J."/>
            <person name="Gutierrez A."/>
            <person name="Sun H."/>
            <person name="Lindquist E."/>
            <person name="Barry K."/>
            <person name="Riley R."/>
            <person name="Grigoriev I.V."/>
            <person name="Henrissat B."/>
            <person name="Kues U."/>
            <person name="Berka R.M."/>
            <person name="Martinez A.T."/>
            <person name="Covert S.F."/>
            <person name="Blanchette R.A."/>
            <person name="Cullen D."/>
        </authorList>
    </citation>
    <scope>NUCLEOTIDE SEQUENCE [LARGE SCALE GENOMIC DNA]</scope>
    <source>
        <strain evidence="2 3">11061_1 CR5-6</strain>
    </source>
</reference>
<feature type="region of interest" description="Disordered" evidence="1">
    <location>
        <begin position="1"/>
        <end position="98"/>
    </location>
</feature>
<feature type="compositionally biased region" description="Basic and acidic residues" evidence="1">
    <location>
        <begin position="1"/>
        <end position="15"/>
    </location>
</feature>
<feature type="compositionally biased region" description="Low complexity" evidence="1">
    <location>
        <begin position="23"/>
        <end position="34"/>
    </location>
</feature>
<organism evidence="2 3">
    <name type="scientific">Phlebiopsis gigantea (strain 11061_1 CR5-6)</name>
    <name type="common">White-rot fungus</name>
    <name type="synonym">Peniophora gigantea</name>
    <dbReference type="NCBI Taxonomy" id="745531"/>
    <lineage>
        <taxon>Eukaryota</taxon>
        <taxon>Fungi</taxon>
        <taxon>Dikarya</taxon>
        <taxon>Basidiomycota</taxon>
        <taxon>Agaricomycotina</taxon>
        <taxon>Agaricomycetes</taxon>
        <taxon>Polyporales</taxon>
        <taxon>Phanerochaetaceae</taxon>
        <taxon>Phlebiopsis</taxon>
    </lineage>
</organism>
<dbReference type="HOGENOM" id="CLU_1448216_0_0_1"/>
<name>A0A0C3NTN5_PHLG1</name>
<feature type="compositionally biased region" description="Polar residues" evidence="1">
    <location>
        <begin position="62"/>
        <end position="76"/>
    </location>
</feature>
<dbReference type="AlphaFoldDB" id="A0A0C3NTN5"/>
<dbReference type="Proteomes" id="UP000053257">
    <property type="component" value="Unassembled WGS sequence"/>
</dbReference>
<accession>A0A0C3NTN5</accession>
<gene>
    <name evidence="2" type="ORF">PHLGIDRAFT_117026</name>
</gene>
<protein>
    <submittedName>
        <fullName evidence="2">Uncharacterized protein</fullName>
    </submittedName>
</protein>
<keyword evidence="3" id="KW-1185">Reference proteome</keyword>